<proteinExistence type="predicted"/>
<sequence>MPNLIFAGFGGQGVLTAGLIVAQTAMNNEKNVTWIPSYGSEMRGGTANCNVKINDGKIASPFIKEIDILIAMNMPSVAKFESMVVPNGTIITNKSLIKDYNFRSDLKIVEVDATAIAEEASNPRGANIVMLGALAASGDLFDKDVMGSGVEEFFASKGRNNPKNTECFVKGFETSTVIKK</sequence>
<dbReference type="SUPFAM" id="SSF53323">
    <property type="entry name" value="Pyruvate-ferredoxin oxidoreductase, PFOR, domain III"/>
    <property type="match status" value="1"/>
</dbReference>
<evidence type="ECO:0000256" key="1">
    <source>
        <dbReference type="ARBA" id="ARBA00023002"/>
    </source>
</evidence>
<evidence type="ECO:0000259" key="2">
    <source>
        <dbReference type="Pfam" id="PF01558"/>
    </source>
</evidence>
<name>A0A1W1VP41_DESTI</name>
<gene>
    <name evidence="3" type="ORF">SAMN00017405_0338</name>
</gene>
<dbReference type="InterPro" id="IPR019752">
    <property type="entry name" value="Pyrv/ketoisovalerate_OxRed_cat"/>
</dbReference>
<dbReference type="GO" id="GO:0016903">
    <property type="term" value="F:oxidoreductase activity, acting on the aldehyde or oxo group of donors"/>
    <property type="evidence" value="ECO:0007669"/>
    <property type="project" value="InterPro"/>
</dbReference>
<dbReference type="OrthoDB" id="9789125at2"/>
<accession>A0A1W1VP41</accession>
<dbReference type="AlphaFoldDB" id="A0A1W1VP41"/>
<protein>
    <submittedName>
        <fullName evidence="3">2-oxoglutarate ferredoxin oxidoreductase subunit gamma</fullName>
    </submittedName>
</protein>
<feature type="domain" description="Pyruvate/ketoisovalerate oxidoreductase catalytic" evidence="2">
    <location>
        <begin position="10"/>
        <end position="173"/>
    </location>
</feature>
<dbReference type="Gene3D" id="3.40.920.10">
    <property type="entry name" value="Pyruvate-ferredoxin oxidoreductase, PFOR, domain III"/>
    <property type="match status" value="1"/>
</dbReference>
<dbReference type="STRING" id="656914.SAMN00017405_0338"/>
<dbReference type="Pfam" id="PF01558">
    <property type="entry name" value="POR"/>
    <property type="match status" value="1"/>
</dbReference>
<reference evidence="3 4" key="1">
    <citation type="submission" date="2017-04" db="EMBL/GenBank/DDBJ databases">
        <authorList>
            <person name="Afonso C.L."/>
            <person name="Miller P.J."/>
            <person name="Scott M.A."/>
            <person name="Spackman E."/>
            <person name="Goraichik I."/>
            <person name="Dimitrov K.M."/>
            <person name="Suarez D.L."/>
            <person name="Swayne D.E."/>
        </authorList>
    </citation>
    <scope>NUCLEOTIDE SEQUENCE [LARGE SCALE GENOMIC DNA]</scope>
    <source>
        <strain evidence="3 4">DSM 11270</strain>
    </source>
</reference>
<dbReference type="PANTHER" id="PTHR42730:SF1">
    <property type="entry name" value="2-OXOGLUTARATE SYNTHASE SUBUNIT KORC"/>
    <property type="match status" value="1"/>
</dbReference>
<dbReference type="InterPro" id="IPR002869">
    <property type="entry name" value="Pyrv_flavodox_OxRed_cen"/>
</dbReference>
<dbReference type="RefSeq" id="WP_084054144.1">
    <property type="nucleotide sequence ID" value="NZ_FWWT01000022.1"/>
</dbReference>
<dbReference type="InterPro" id="IPR052554">
    <property type="entry name" value="2-oxoglutarate_synth_KorC"/>
</dbReference>
<dbReference type="Proteomes" id="UP000192731">
    <property type="component" value="Unassembled WGS sequence"/>
</dbReference>
<keyword evidence="1" id="KW-0560">Oxidoreductase</keyword>
<evidence type="ECO:0000313" key="3">
    <source>
        <dbReference type="EMBL" id="SMB95142.1"/>
    </source>
</evidence>
<dbReference type="PANTHER" id="PTHR42730">
    <property type="entry name" value="2-OXOGLUTARATE SYNTHASE SUBUNIT KORC"/>
    <property type="match status" value="1"/>
</dbReference>
<dbReference type="EMBL" id="FWWT01000022">
    <property type="protein sequence ID" value="SMB95142.1"/>
    <property type="molecule type" value="Genomic_DNA"/>
</dbReference>
<keyword evidence="4" id="KW-1185">Reference proteome</keyword>
<evidence type="ECO:0000313" key="4">
    <source>
        <dbReference type="Proteomes" id="UP000192731"/>
    </source>
</evidence>
<organism evidence="3 4">
    <name type="scientific">Desulfonispora thiosulfatigenes DSM 11270</name>
    <dbReference type="NCBI Taxonomy" id="656914"/>
    <lineage>
        <taxon>Bacteria</taxon>
        <taxon>Bacillati</taxon>
        <taxon>Bacillota</taxon>
        <taxon>Clostridia</taxon>
        <taxon>Eubacteriales</taxon>
        <taxon>Peptococcaceae</taxon>
        <taxon>Desulfonispora</taxon>
    </lineage>
</organism>